<dbReference type="InterPro" id="IPR008266">
    <property type="entry name" value="Tyr_kinase_AS"/>
</dbReference>
<dbReference type="RefSeq" id="WP_338447537.1">
    <property type="nucleotide sequence ID" value="NZ_CP144918.1"/>
</dbReference>
<keyword evidence="2" id="KW-0547">Nucleotide-binding</keyword>
<dbReference type="InterPro" id="IPR011009">
    <property type="entry name" value="Kinase-like_dom_sf"/>
</dbReference>
<reference evidence="7 8" key="1">
    <citation type="submission" date="2024-02" db="EMBL/GenBank/DDBJ databases">
        <title>The whole genome sequence of five bacterial samples isolated from Abu Dhabi Sabkha-shore region.</title>
        <authorList>
            <person name="Sudalaimuthuasari N."/>
            <person name="Sarfraz B."/>
            <person name="Tuyisabe J.D."/>
            <person name="Mugisha Ntwali L.D.M."/>
            <person name="Ali A.I.A.A."/>
            <person name="Almansoori S.Z.A."/>
            <person name="Alajami H.S.A."/>
            <person name="Almeqbaali A.A.S."/>
            <person name="Kundu B."/>
            <person name="Saeed E.E."/>
            <person name="Sukumarinath V."/>
            <person name="Mishra A.K."/>
            <person name="Hazzouri K.M."/>
            <person name="Almaskari R."/>
            <person name="Sharma A.K."/>
            <person name="Amiri K.M.A."/>
        </authorList>
    </citation>
    <scope>NUCLEOTIDE SEQUENCE [LARGE SCALE GENOMIC DNA]</scope>
    <source>
        <strain evidence="8">kcgeb_sd</strain>
    </source>
</reference>
<dbReference type="InterPro" id="IPR036457">
    <property type="entry name" value="PPM-type-like_dom_sf"/>
</dbReference>
<proteinExistence type="predicted"/>
<dbReference type="InterPro" id="IPR000719">
    <property type="entry name" value="Prot_kinase_dom"/>
</dbReference>
<evidence type="ECO:0000256" key="1">
    <source>
        <dbReference type="ARBA" id="ARBA00022679"/>
    </source>
</evidence>
<protein>
    <submittedName>
        <fullName evidence="7">Protein kinase</fullName>
    </submittedName>
</protein>
<sequence length="605" mass="64867">MQVLPVGPRGPNADRLEISIGQYSTAGAKPENQDFHGALEPAGADRLTKGIAVAIADGISTSRLGAAAAETAVKSFLTDYYCTSEAWSVRTAAERVIAATNSWMHARNARIRPREEGENRERAALISTFSAVVLKSRSAHVFHIGDARIARIAGGRIEALTEPHTVQLGGGERYLGRALGANRAVEIDYRAVPLQPGDLLMLSTDGVHEFVGPARTMALIAAADDLDWAARAIVEEALANGSGDNLTVQLVRIDALPGGEVDELLGPELHLPPAPLLTAGQVFEGYRILREIHSGSRSHVYLARDEAEGTRVALKVPSTEHAGDESALVALLLEEWVTRRVSHQNLLPAAPQHRPRGHVYAVAPFLDGQTLEQWLADTPQPELAAVRDVVGQIAAGLLALHRREMLHRDLRPKNVMIDGEGTVRIIDFGSVAVAGLDEIAPAVAKPAVFAGTVQFAAPELLLGEPASAQSDLFSLGAIAYHMLTGALPYGGKLAAARTAAAQRRLRYRPAREHRPDLPEWVDAALARAVAVDPRQRYAELSEFLYDLAHPNPRLAGNGRPPLLARGTADQWRTIALVLAAALALAILTRPDLGLFTSPPPQETAR</sequence>
<dbReference type="Gene3D" id="3.30.200.20">
    <property type="entry name" value="Phosphorylase Kinase, domain 1"/>
    <property type="match status" value="1"/>
</dbReference>
<keyword evidence="4" id="KW-0067">ATP-binding</keyword>
<dbReference type="SUPFAM" id="SSF81606">
    <property type="entry name" value="PP2C-like"/>
    <property type="match status" value="1"/>
</dbReference>
<dbReference type="SMART" id="SM00332">
    <property type="entry name" value="PP2Cc"/>
    <property type="match status" value="1"/>
</dbReference>
<evidence type="ECO:0000256" key="3">
    <source>
        <dbReference type="ARBA" id="ARBA00022777"/>
    </source>
</evidence>
<dbReference type="Gene3D" id="3.60.40.10">
    <property type="entry name" value="PPM-type phosphatase domain"/>
    <property type="match status" value="1"/>
</dbReference>
<dbReference type="PANTHER" id="PTHR43289">
    <property type="entry name" value="MITOGEN-ACTIVATED PROTEIN KINASE KINASE KINASE 20-RELATED"/>
    <property type="match status" value="1"/>
</dbReference>
<evidence type="ECO:0000313" key="7">
    <source>
        <dbReference type="EMBL" id="WWA48657.1"/>
    </source>
</evidence>
<dbReference type="Pfam" id="PF00069">
    <property type="entry name" value="Pkinase"/>
    <property type="match status" value="1"/>
</dbReference>
<evidence type="ECO:0000259" key="5">
    <source>
        <dbReference type="PROSITE" id="PS50011"/>
    </source>
</evidence>
<dbReference type="Pfam" id="PF13672">
    <property type="entry name" value="PP2C_2"/>
    <property type="match status" value="1"/>
</dbReference>
<feature type="domain" description="Protein kinase" evidence="5">
    <location>
        <begin position="286"/>
        <end position="552"/>
    </location>
</feature>
<dbReference type="CDD" id="cd14014">
    <property type="entry name" value="STKc_PknB_like"/>
    <property type="match status" value="1"/>
</dbReference>
<dbReference type="SUPFAM" id="SSF56112">
    <property type="entry name" value="Protein kinase-like (PK-like)"/>
    <property type="match status" value="1"/>
</dbReference>
<dbReference type="Proteomes" id="UP001335183">
    <property type="component" value="Chromosome"/>
</dbReference>
<gene>
    <name evidence="7" type="ORF">V5F89_07715</name>
</gene>
<feature type="domain" description="PPM-type phosphatase" evidence="6">
    <location>
        <begin position="19"/>
        <end position="253"/>
    </location>
</feature>
<evidence type="ECO:0000256" key="4">
    <source>
        <dbReference type="ARBA" id="ARBA00022840"/>
    </source>
</evidence>
<dbReference type="SMART" id="SM00219">
    <property type="entry name" value="TyrKc"/>
    <property type="match status" value="1"/>
</dbReference>
<organism evidence="7 8">
    <name type="scientific">Pelagerythrobacter marensis</name>
    <dbReference type="NCBI Taxonomy" id="543877"/>
    <lineage>
        <taxon>Bacteria</taxon>
        <taxon>Pseudomonadati</taxon>
        <taxon>Pseudomonadota</taxon>
        <taxon>Alphaproteobacteria</taxon>
        <taxon>Sphingomonadales</taxon>
        <taxon>Erythrobacteraceae</taxon>
        <taxon>Pelagerythrobacter</taxon>
    </lineage>
</organism>
<dbReference type="SMART" id="SM00331">
    <property type="entry name" value="PP2C_SIG"/>
    <property type="match status" value="1"/>
</dbReference>
<dbReference type="InterPro" id="IPR001932">
    <property type="entry name" value="PPM-type_phosphatase-like_dom"/>
</dbReference>
<dbReference type="PROSITE" id="PS00109">
    <property type="entry name" value="PROTEIN_KINASE_TYR"/>
    <property type="match status" value="1"/>
</dbReference>
<evidence type="ECO:0000313" key="8">
    <source>
        <dbReference type="Proteomes" id="UP001335183"/>
    </source>
</evidence>
<dbReference type="EMBL" id="CP144918">
    <property type="protein sequence ID" value="WWA48657.1"/>
    <property type="molecule type" value="Genomic_DNA"/>
</dbReference>
<dbReference type="PANTHER" id="PTHR43289:SF6">
    <property type="entry name" value="SERINE_THREONINE-PROTEIN KINASE NEKL-3"/>
    <property type="match status" value="1"/>
</dbReference>
<keyword evidence="3 7" id="KW-0418">Kinase</keyword>
<dbReference type="GO" id="GO:0016301">
    <property type="term" value="F:kinase activity"/>
    <property type="evidence" value="ECO:0007669"/>
    <property type="project" value="UniProtKB-KW"/>
</dbReference>
<keyword evidence="1" id="KW-0808">Transferase</keyword>
<keyword evidence="8" id="KW-1185">Reference proteome</keyword>
<evidence type="ECO:0000256" key="2">
    <source>
        <dbReference type="ARBA" id="ARBA00022741"/>
    </source>
</evidence>
<dbReference type="PROSITE" id="PS51746">
    <property type="entry name" value="PPM_2"/>
    <property type="match status" value="1"/>
</dbReference>
<dbReference type="InterPro" id="IPR020635">
    <property type="entry name" value="Tyr_kinase_cat_dom"/>
</dbReference>
<evidence type="ECO:0000259" key="6">
    <source>
        <dbReference type="PROSITE" id="PS51746"/>
    </source>
</evidence>
<name>A0ABZ2D8M8_9SPHN</name>
<accession>A0ABZ2D8M8</accession>
<dbReference type="Gene3D" id="1.10.510.10">
    <property type="entry name" value="Transferase(Phosphotransferase) domain 1"/>
    <property type="match status" value="1"/>
</dbReference>
<dbReference type="PROSITE" id="PS50011">
    <property type="entry name" value="PROTEIN_KINASE_DOM"/>
    <property type="match status" value="1"/>
</dbReference>